<feature type="transmembrane region" description="Helical" evidence="1">
    <location>
        <begin position="334"/>
        <end position="352"/>
    </location>
</feature>
<feature type="transmembrane region" description="Helical" evidence="1">
    <location>
        <begin position="230"/>
        <end position="251"/>
    </location>
</feature>
<feature type="transmembrane region" description="Helical" evidence="1">
    <location>
        <begin position="307"/>
        <end position="327"/>
    </location>
</feature>
<name>A0A1G7NDY5_9BACT</name>
<feature type="transmembrane region" description="Helical" evidence="1">
    <location>
        <begin position="27"/>
        <end position="46"/>
    </location>
</feature>
<keyword evidence="3" id="KW-1185">Reference proteome</keyword>
<proteinExistence type="predicted"/>
<organism evidence="2 3">
    <name type="scientific">Dyadobacter soli</name>
    <dbReference type="NCBI Taxonomy" id="659014"/>
    <lineage>
        <taxon>Bacteria</taxon>
        <taxon>Pseudomonadati</taxon>
        <taxon>Bacteroidota</taxon>
        <taxon>Cytophagia</taxon>
        <taxon>Cytophagales</taxon>
        <taxon>Spirosomataceae</taxon>
        <taxon>Dyadobacter</taxon>
    </lineage>
</organism>
<evidence type="ECO:0000313" key="2">
    <source>
        <dbReference type="EMBL" id="SDF72131.1"/>
    </source>
</evidence>
<feature type="transmembrane region" description="Helical" evidence="1">
    <location>
        <begin position="282"/>
        <end position="301"/>
    </location>
</feature>
<feature type="transmembrane region" description="Helical" evidence="1">
    <location>
        <begin position="138"/>
        <end position="155"/>
    </location>
</feature>
<dbReference type="Proteomes" id="UP000198748">
    <property type="component" value="Unassembled WGS sequence"/>
</dbReference>
<keyword evidence="1" id="KW-1133">Transmembrane helix</keyword>
<sequence>MQKPDDTAKDFFKGSYLTQCLSSDRRIFATSVIISFLVLLFTYPRYLELIFDGNLTTNYAYFFDKVKAPLETVRGDQETHGGKIDFRFTVPLLSKLLGIGDSGSGRNVILIYLIQSALLVPFLFFLMKLLLRRLASGTVLYFVMGISSIYLGKAFFWDYDFWFDAFAYFFLLLGMYLKNRIGIFLTLTLACWTDERAVIALAAVYLFHLLSETDFELQSFWQFRDIKDWLSRRSSIVLVVGAGYLVVRLFLSNRYGLRTPVGHGSGAELALIPYQLKHRLSGIYLTFEGLWLLFIAAIGLLAKRGNLVLIVSMVSIIVVQTLVSYAVYDISRSLTYAFPLMITAVLIINKYKTADLKYLYMGVMALCILMPTQYVIFYPRQIPWTILSYEELKPVISFLLLR</sequence>
<feature type="transmembrane region" description="Helical" evidence="1">
    <location>
        <begin position="109"/>
        <end position="131"/>
    </location>
</feature>
<dbReference type="AlphaFoldDB" id="A0A1G7NDY5"/>
<reference evidence="3" key="1">
    <citation type="submission" date="2016-10" db="EMBL/GenBank/DDBJ databases">
        <authorList>
            <person name="Varghese N."/>
            <person name="Submissions S."/>
        </authorList>
    </citation>
    <scope>NUCLEOTIDE SEQUENCE [LARGE SCALE GENOMIC DNA]</scope>
    <source>
        <strain evidence="3">DSM 25329</strain>
    </source>
</reference>
<accession>A0A1G7NDY5</accession>
<evidence type="ECO:0000313" key="3">
    <source>
        <dbReference type="Proteomes" id="UP000198748"/>
    </source>
</evidence>
<evidence type="ECO:0000256" key="1">
    <source>
        <dbReference type="SAM" id="Phobius"/>
    </source>
</evidence>
<evidence type="ECO:0008006" key="4">
    <source>
        <dbReference type="Google" id="ProtNLM"/>
    </source>
</evidence>
<protein>
    <recommendedName>
        <fullName evidence="4">Mannosyltransferase related to Gpi18</fullName>
    </recommendedName>
</protein>
<gene>
    <name evidence="2" type="ORF">SAMN04487996_11223</name>
</gene>
<keyword evidence="1" id="KW-0472">Membrane</keyword>
<dbReference type="EMBL" id="FNAN01000012">
    <property type="protein sequence ID" value="SDF72131.1"/>
    <property type="molecule type" value="Genomic_DNA"/>
</dbReference>
<keyword evidence="1" id="KW-0812">Transmembrane</keyword>
<feature type="transmembrane region" description="Helical" evidence="1">
    <location>
        <begin position="358"/>
        <end position="377"/>
    </location>
</feature>